<dbReference type="InterPro" id="IPR009009">
    <property type="entry name" value="RlpA-like_DPBB"/>
</dbReference>
<dbReference type="Gene3D" id="2.40.40.10">
    <property type="entry name" value="RlpA-like domain"/>
    <property type="match status" value="1"/>
</dbReference>
<dbReference type="Pfam" id="PF03330">
    <property type="entry name" value="DPBB_1"/>
    <property type="match status" value="1"/>
</dbReference>
<dbReference type="Proteomes" id="UP001303473">
    <property type="component" value="Unassembled WGS sequence"/>
</dbReference>
<feature type="domain" description="RlpA-like protein double-psi beta-barrel" evidence="2">
    <location>
        <begin position="154"/>
        <end position="198"/>
    </location>
</feature>
<dbReference type="SUPFAM" id="SSF50685">
    <property type="entry name" value="Barwin-like endoglucanases"/>
    <property type="match status" value="1"/>
</dbReference>
<organism evidence="3 4">
    <name type="scientific">Diplogelasinospora grovesii</name>
    <dbReference type="NCBI Taxonomy" id="303347"/>
    <lineage>
        <taxon>Eukaryota</taxon>
        <taxon>Fungi</taxon>
        <taxon>Dikarya</taxon>
        <taxon>Ascomycota</taxon>
        <taxon>Pezizomycotina</taxon>
        <taxon>Sordariomycetes</taxon>
        <taxon>Sordariomycetidae</taxon>
        <taxon>Sordariales</taxon>
        <taxon>Diplogelasinosporaceae</taxon>
        <taxon>Diplogelasinospora</taxon>
    </lineage>
</organism>
<keyword evidence="1" id="KW-0732">Signal</keyword>
<evidence type="ECO:0000313" key="3">
    <source>
        <dbReference type="EMBL" id="KAK3939226.1"/>
    </source>
</evidence>
<dbReference type="CDD" id="cd22191">
    <property type="entry name" value="DPBB_RlpA_EXP_N-like"/>
    <property type="match status" value="1"/>
</dbReference>
<dbReference type="PANTHER" id="PTHR31836:SF28">
    <property type="entry name" value="SRCR DOMAIN-CONTAINING PROTEIN-RELATED"/>
    <property type="match status" value="1"/>
</dbReference>
<protein>
    <submittedName>
        <fullName evidence="3">RlpA-like double-psi beta-barrel-protein domain-containing protein-containing protein</fullName>
    </submittedName>
</protein>
<dbReference type="PANTHER" id="PTHR31836">
    <property type="match status" value="1"/>
</dbReference>
<evidence type="ECO:0000313" key="4">
    <source>
        <dbReference type="Proteomes" id="UP001303473"/>
    </source>
</evidence>
<evidence type="ECO:0000259" key="2">
    <source>
        <dbReference type="Pfam" id="PF03330"/>
    </source>
</evidence>
<dbReference type="EMBL" id="MU853815">
    <property type="protein sequence ID" value="KAK3939226.1"/>
    <property type="molecule type" value="Genomic_DNA"/>
</dbReference>
<gene>
    <name evidence="3" type="ORF">QBC46DRAFT_388497</name>
</gene>
<sequence length="207" mass="22502">MHVAESFGVRVTFNATATGIGQFLPMHQQSKHFRTNQPSSTSFQTSFHTAPPFYTHITLTQQKRNFSLKMLFNTIAISALLGFLGQASAAAIPEAPNASELQSRNVVGSVTYYETGLGACGWWSADSDYIVALDWELFDPHTPNGNPNNNDLCGRKMRVFANGKSVDVTLVDRCAGCARGDVDLSPAAFQALAPLAVGRMSGNWVWI</sequence>
<accession>A0AAN6N4V9</accession>
<dbReference type="AlphaFoldDB" id="A0AAN6N4V9"/>
<evidence type="ECO:0000256" key="1">
    <source>
        <dbReference type="ARBA" id="ARBA00022729"/>
    </source>
</evidence>
<name>A0AAN6N4V9_9PEZI</name>
<keyword evidence="4" id="KW-1185">Reference proteome</keyword>
<proteinExistence type="predicted"/>
<reference evidence="4" key="1">
    <citation type="journal article" date="2023" name="Mol. Phylogenet. Evol.">
        <title>Genome-scale phylogeny and comparative genomics of the fungal order Sordariales.</title>
        <authorList>
            <person name="Hensen N."/>
            <person name="Bonometti L."/>
            <person name="Westerberg I."/>
            <person name="Brannstrom I.O."/>
            <person name="Guillou S."/>
            <person name="Cros-Aarteil S."/>
            <person name="Calhoun S."/>
            <person name="Haridas S."/>
            <person name="Kuo A."/>
            <person name="Mondo S."/>
            <person name="Pangilinan J."/>
            <person name="Riley R."/>
            <person name="LaButti K."/>
            <person name="Andreopoulos B."/>
            <person name="Lipzen A."/>
            <person name="Chen C."/>
            <person name="Yan M."/>
            <person name="Daum C."/>
            <person name="Ng V."/>
            <person name="Clum A."/>
            <person name="Steindorff A."/>
            <person name="Ohm R.A."/>
            <person name="Martin F."/>
            <person name="Silar P."/>
            <person name="Natvig D.O."/>
            <person name="Lalanne C."/>
            <person name="Gautier V."/>
            <person name="Ament-Velasquez S.L."/>
            <person name="Kruys A."/>
            <person name="Hutchinson M.I."/>
            <person name="Powell A.J."/>
            <person name="Barry K."/>
            <person name="Miller A.N."/>
            <person name="Grigoriev I.V."/>
            <person name="Debuchy R."/>
            <person name="Gladieux P."/>
            <person name="Hiltunen Thoren M."/>
            <person name="Johannesson H."/>
        </authorList>
    </citation>
    <scope>NUCLEOTIDE SEQUENCE [LARGE SCALE GENOMIC DNA]</scope>
    <source>
        <strain evidence="4">CBS 340.73</strain>
    </source>
</reference>
<comment type="caution">
    <text evidence="3">The sequence shown here is derived from an EMBL/GenBank/DDBJ whole genome shotgun (WGS) entry which is preliminary data.</text>
</comment>
<dbReference type="InterPro" id="IPR036908">
    <property type="entry name" value="RlpA-like_sf"/>
</dbReference>
<dbReference type="InterPro" id="IPR051477">
    <property type="entry name" value="Expansin_CellWall"/>
</dbReference>